<feature type="domain" description="Carrier" evidence="6">
    <location>
        <begin position="1631"/>
        <end position="1708"/>
    </location>
</feature>
<feature type="region of interest" description="N-terminal hotdog fold" evidence="4">
    <location>
        <begin position="1277"/>
        <end position="1412"/>
    </location>
</feature>
<evidence type="ECO:0000256" key="5">
    <source>
        <dbReference type="SAM" id="MobiDB-lite"/>
    </source>
</evidence>
<dbReference type="GeneID" id="64976962"/>
<dbReference type="EMBL" id="AP024448">
    <property type="protein sequence ID" value="BCS26957.1"/>
    <property type="molecule type" value="Genomic_DNA"/>
</dbReference>
<dbReference type="Pfam" id="PF14765">
    <property type="entry name" value="PS-DH"/>
    <property type="match status" value="1"/>
</dbReference>
<dbReference type="GO" id="GO:0006633">
    <property type="term" value="P:fatty acid biosynthetic process"/>
    <property type="evidence" value="ECO:0007669"/>
    <property type="project" value="InterPro"/>
</dbReference>
<dbReference type="InterPro" id="IPR036736">
    <property type="entry name" value="ACP-like_sf"/>
</dbReference>
<feature type="region of interest" description="Disordered" evidence="5">
    <location>
        <begin position="1594"/>
        <end position="1632"/>
    </location>
</feature>
<feature type="region of interest" description="Disordered" evidence="5">
    <location>
        <begin position="1708"/>
        <end position="1755"/>
    </location>
</feature>
<keyword evidence="3" id="KW-0808">Transferase</keyword>
<dbReference type="Gene3D" id="3.40.366.10">
    <property type="entry name" value="Malonyl-Coenzyme A Acyl Carrier Protein, domain 2"/>
    <property type="match status" value="1"/>
</dbReference>
<evidence type="ECO:0000313" key="9">
    <source>
        <dbReference type="EMBL" id="BCS26957.1"/>
    </source>
</evidence>
<dbReference type="Gene3D" id="3.40.47.10">
    <property type="match status" value="1"/>
</dbReference>
<dbReference type="PANTHER" id="PTHR43775">
    <property type="entry name" value="FATTY ACID SYNTHASE"/>
    <property type="match status" value="1"/>
</dbReference>
<dbReference type="KEGG" id="apuu:APUU_60005A"/>
<dbReference type="InterPro" id="IPR042104">
    <property type="entry name" value="PKS_dehydratase_sf"/>
</dbReference>
<evidence type="ECO:0000259" key="6">
    <source>
        <dbReference type="PROSITE" id="PS50075"/>
    </source>
</evidence>
<dbReference type="SUPFAM" id="SSF52151">
    <property type="entry name" value="FabD/lysophospholipase-like"/>
    <property type="match status" value="1"/>
</dbReference>
<dbReference type="InterPro" id="IPR016039">
    <property type="entry name" value="Thiolase-like"/>
</dbReference>
<dbReference type="RefSeq" id="XP_041559151.1">
    <property type="nucleotide sequence ID" value="XM_041706801.1"/>
</dbReference>
<dbReference type="Pfam" id="PF16073">
    <property type="entry name" value="SAT"/>
    <property type="match status" value="1"/>
</dbReference>
<evidence type="ECO:0000313" key="10">
    <source>
        <dbReference type="Proteomes" id="UP000654913"/>
    </source>
</evidence>
<keyword evidence="2" id="KW-0597">Phosphoprotein</keyword>
<dbReference type="InterPro" id="IPR014043">
    <property type="entry name" value="Acyl_transferase_dom"/>
</dbReference>
<dbReference type="InterPro" id="IPR049900">
    <property type="entry name" value="PKS_mFAS_DH"/>
</dbReference>
<dbReference type="InterPro" id="IPR029058">
    <property type="entry name" value="AB_hydrolase_fold"/>
</dbReference>
<accession>A0A7R7XT86</accession>
<dbReference type="Pfam" id="PF00698">
    <property type="entry name" value="Acyl_transf_1"/>
    <property type="match status" value="1"/>
</dbReference>
<reference evidence="9" key="2">
    <citation type="submission" date="2021-02" db="EMBL/GenBank/DDBJ databases">
        <title>Aspergillus puulaauensis MK2 genome sequence.</title>
        <authorList>
            <person name="Futagami T."/>
            <person name="Mori K."/>
            <person name="Kadooka C."/>
            <person name="Tanaka T."/>
        </authorList>
    </citation>
    <scope>NUCLEOTIDE SEQUENCE</scope>
    <source>
        <strain evidence="9">MK2</strain>
    </source>
</reference>
<dbReference type="Proteomes" id="UP000654913">
    <property type="component" value="Chromosome 6"/>
</dbReference>
<dbReference type="InterPro" id="IPR009081">
    <property type="entry name" value="PP-bd_ACP"/>
</dbReference>
<dbReference type="PROSITE" id="PS52019">
    <property type="entry name" value="PKS_MFAS_DH"/>
    <property type="match status" value="1"/>
</dbReference>
<gene>
    <name evidence="9" type="ORF">APUU_60005A</name>
</gene>
<dbReference type="PROSITE" id="PS00606">
    <property type="entry name" value="KS3_1"/>
    <property type="match status" value="1"/>
</dbReference>
<dbReference type="SMART" id="SM00827">
    <property type="entry name" value="PKS_AT"/>
    <property type="match status" value="1"/>
</dbReference>
<dbReference type="InterPro" id="IPR014030">
    <property type="entry name" value="Ketoacyl_synth_N"/>
</dbReference>
<dbReference type="InterPro" id="IPR014031">
    <property type="entry name" value="Ketoacyl_synth_C"/>
</dbReference>
<dbReference type="Pfam" id="PF00550">
    <property type="entry name" value="PP-binding"/>
    <property type="match status" value="1"/>
</dbReference>
<evidence type="ECO:0000256" key="4">
    <source>
        <dbReference type="PROSITE-ProRule" id="PRU01363"/>
    </source>
</evidence>
<evidence type="ECO:0000259" key="7">
    <source>
        <dbReference type="PROSITE" id="PS52004"/>
    </source>
</evidence>
<dbReference type="InterPro" id="IPR016035">
    <property type="entry name" value="Acyl_Trfase/lysoPLipase"/>
</dbReference>
<feature type="active site" description="Proton acceptor; for dehydratase activity" evidence="4">
    <location>
        <position position="1309"/>
    </location>
</feature>
<dbReference type="Gene3D" id="3.40.50.1820">
    <property type="entry name" value="alpha/beta hydrolase"/>
    <property type="match status" value="1"/>
</dbReference>
<dbReference type="Pfam" id="PF00109">
    <property type="entry name" value="ketoacyl-synt"/>
    <property type="match status" value="1"/>
</dbReference>
<sequence length="2043" mass="222080">MAVPRLLLLDDPVEQLVPALARLQELGRVSQEILLFLQKATAVLRREIASLGLVERQAIGWNGNIEFDSLLELAEECDQSQQDDGVIHSVVRHICCLGQILSQVQNHHLLSTQSGKLYVAGLGNSLLAAAALATARDTCSLRKASVETIPIAFRLALAIQQRGIHIEPGRGNWTRTVSAVNKEQITQLIHEREIEGTPVARHIYIAEEAPNCFTICGPPSNLAHFCSSLPDAMNLPDWSVSMHGPKHASHLPVVDLETVIGKSDRLHAPVSETVDVPSLRNILSDCTLDLGALLLQACHNICHETFKLDASVASTVAALKASNEQQLEIVLVGRTTRSGLFQRLLSSSGIHAKICEDSHTEPSSDPTLSSLSGSIAVVGMAGRFPGSDDVEQFWESLLSGQEYHQRVPPNRFDLSTWHQVSGEEETSLPYGCFLERPGLFDYRLFNISPREALQMDPNQRLLLTVAYEALQRAGYCGEDTLSTRTDRITTFIGQTTDDWREVTAGHGIDIYYVPGLLRVFAAGRLHYHFKWEGPSLSLDAACASSSAAISLACDALLARRCDMAVAGGVNSLASPAMFAGLKKGGFLSSTGSCKTFHQAADGYCRGEGTGVVILKRLDDAIQANDNILAVIRGQGRSHSAHATSITHPDRHEQERLFRRVLREAGLSPSTIGYVEMHGTGTQAGDDAEVTAVGNVFSPSKTPNSPLVMGAVKANVGHAEAAAGVISLIKSIMVLRTGNIPSQPGMPFEMNTRIQYLRDPTVRVADGKVSMQDTTASGQPRRVMMNNFDAAGGNGCIILEEAPPKHIKPADPRRHYPVAISGQTPSSFRQNQTNMLRFLTTAINPRISDISYTTTARAMHESTRVVYVADSVDNVVQQLRQDIEGQETIPKINGAGAPSVGFVFTGMSSQYAGMGSELFKTSARFRKTIMSLQGICDELGLPRFVELIADPSLDVATRSTTQVQLAIVCLELSLADLWRSWGVEPAFVIGHSLGEYSALCVAGVLSTTDALSLVGLRASLMEEKLSPGAYLMLASSQCAADVAHKLKTLDLQASNVSCINAPSSTVVSGPADEIGILQEDLASQGTRTSQLNCQHGFHSSQFDAILAEFAKKASGIPFSPPRIPVASTMLGTVVQQSGVFGAEYLAKQSRQPVEFINAVKSCLGTGIADSNTVWLEVGPDSVCVNLLRGILGGDAIRLPTIKRSENNWKTISAAAGALHQRLVRMQWTKYHEDFLPFLSLLELPTYAFDETSYWRTYRQVTASSPASTSVAPLSTSLHYMTEESFGDSEVVVEFISHLEEPELKAAIQGHDLENASLCPSSVFCDIALTAARYIQERLSKGENEGLAWEVCDLNMEHPIVVPPSPANNAIKTAARMTLAGFERKAELSFSHCLSDGTTSTSGHGAIRFGDRETWENELATWGFFVNSRASTIGTLPSCTRLRKNIVYRLFSDVVRYAPLYQAIDELFWDEEGTEAVAMVKLQEHDGAQRSEYSPYWLDSMIHLAGFILNAILESTEHVHVCNGLASLRILERLSANITYRCYVRVRAQPDESKGTSLSDVYFFHGQRLIAVCLGLRFQKLPRRVFRRVLQQAQQDAQGGAPSEKALDTCASDASGGETRPRPESTSGAPQDRNREGTLGLLLRLVSEETGVEMRSIGPDTAFAEIGVDSILGFTIIDRFNELSSLKLGSSFFTQCSDVASVAAWFHQKNGTSGSPGKDNEKPRISLTPNTAASDADEENSTGAEPILTPPTPVGPGMGDVKPQCKASLLQGDPARHSTALFLLAGGAGRAARFYHLPHFVSELPVYALDSPFLHRPEDYCSTVQELASLYTATILNVQPQGPYMVGGYSAGAVHAYEVAYQLLAMGHTVSHVVILDMHVPVSPPVHDADLMRKIVHAIGFVQKGSKEHYVEGHKERLLAAMLAYQPQPMQPDRRPTKSIVIWARRAVWDALDPDQLQRAQDFGLAAEVEGGNVMRDPLRRLGWFFSRRHDFGPNGWDALLGGPQSVECYTVDEATHMSLMSPPAVSSVGRILEQAINIDYVGGT</sequence>
<dbReference type="OrthoDB" id="329835at2759"/>
<dbReference type="GO" id="GO:0044550">
    <property type="term" value="P:secondary metabolite biosynthetic process"/>
    <property type="evidence" value="ECO:0007669"/>
    <property type="project" value="TreeGrafter"/>
</dbReference>
<evidence type="ECO:0000259" key="8">
    <source>
        <dbReference type="PROSITE" id="PS52019"/>
    </source>
</evidence>
<dbReference type="Gene3D" id="3.30.70.3290">
    <property type="match status" value="1"/>
</dbReference>
<dbReference type="Gene3D" id="3.10.129.110">
    <property type="entry name" value="Polyketide synthase dehydratase"/>
    <property type="match status" value="1"/>
</dbReference>
<dbReference type="SUPFAM" id="SSF53901">
    <property type="entry name" value="Thiolase-like"/>
    <property type="match status" value="1"/>
</dbReference>
<dbReference type="SMART" id="SM00825">
    <property type="entry name" value="PKS_KS"/>
    <property type="match status" value="1"/>
</dbReference>
<dbReference type="InterPro" id="IPR018201">
    <property type="entry name" value="Ketoacyl_synth_AS"/>
</dbReference>
<dbReference type="GO" id="GO:0004312">
    <property type="term" value="F:fatty acid synthase activity"/>
    <property type="evidence" value="ECO:0007669"/>
    <property type="project" value="TreeGrafter"/>
</dbReference>
<feature type="active site" description="Proton donor; for dehydratase activity" evidence="4">
    <location>
        <position position="1497"/>
    </location>
</feature>
<dbReference type="Pfam" id="PF00975">
    <property type="entry name" value="Thioesterase"/>
    <property type="match status" value="1"/>
</dbReference>
<dbReference type="SUPFAM" id="SSF47336">
    <property type="entry name" value="ACP-like"/>
    <property type="match status" value="1"/>
</dbReference>
<dbReference type="GO" id="GO:0004315">
    <property type="term" value="F:3-oxoacyl-[acyl-carrier-protein] synthase activity"/>
    <property type="evidence" value="ECO:0007669"/>
    <property type="project" value="InterPro"/>
</dbReference>
<dbReference type="PROSITE" id="PS52004">
    <property type="entry name" value="KS3_2"/>
    <property type="match status" value="1"/>
</dbReference>
<evidence type="ECO:0000256" key="1">
    <source>
        <dbReference type="ARBA" id="ARBA00022450"/>
    </source>
</evidence>
<keyword evidence="10" id="KW-1185">Reference proteome</keyword>
<dbReference type="NCBIfam" id="TIGR04532">
    <property type="entry name" value="PT_fungal_PKS"/>
    <property type="match status" value="1"/>
</dbReference>
<organism evidence="9 10">
    <name type="scientific">Aspergillus puulaauensis</name>
    <dbReference type="NCBI Taxonomy" id="1220207"/>
    <lineage>
        <taxon>Eukaryota</taxon>
        <taxon>Fungi</taxon>
        <taxon>Dikarya</taxon>
        <taxon>Ascomycota</taxon>
        <taxon>Pezizomycotina</taxon>
        <taxon>Eurotiomycetes</taxon>
        <taxon>Eurotiomycetidae</taxon>
        <taxon>Eurotiales</taxon>
        <taxon>Aspergillaceae</taxon>
        <taxon>Aspergillus</taxon>
    </lineage>
</organism>
<protein>
    <submittedName>
        <fullName evidence="9">Type I iterative PKS</fullName>
    </submittedName>
</protein>
<keyword evidence="1" id="KW-0596">Phosphopantetheine</keyword>
<dbReference type="InterPro" id="IPR049551">
    <property type="entry name" value="PKS_DH_C"/>
</dbReference>
<name>A0A7R7XT86_9EURO</name>
<evidence type="ECO:0000256" key="2">
    <source>
        <dbReference type="ARBA" id="ARBA00022553"/>
    </source>
</evidence>
<dbReference type="InterPro" id="IPR032088">
    <property type="entry name" value="SAT"/>
</dbReference>
<dbReference type="PROSITE" id="PS50075">
    <property type="entry name" value="CARRIER"/>
    <property type="match status" value="1"/>
</dbReference>
<feature type="domain" description="Ketosynthase family 3 (KS3)" evidence="7">
    <location>
        <begin position="372"/>
        <end position="800"/>
    </location>
</feature>
<feature type="domain" description="PKS/mFAS DH" evidence="8">
    <location>
        <begin position="1277"/>
        <end position="1585"/>
    </location>
</feature>
<dbReference type="InterPro" id="IPR001031">
    <property type="entry name" value="Thioesterase"/>
</dbReference>
<dbReference type="SMART" id="SM00823">
    <property type="entry name" value="PKS_PP"/>
    <property type="match status" value="1"/>
</dbReference>
<dbReference type="InterPro" id="IPR030918">
    <property type="entry name" value="PT_fungal_PKS"/>
</dbReference>
<dbReference type="CDD" id="cd00833">
    <property type="entry name" value="PKS"/>
    <property type="match status" value="1"/>
</dbReference>
<dbReference type="SUPFAM" id="SSF53474">
    <property type="entry name" value="alpha/beta-Hydrolases"/>
    <property type="match status" value="1"/>
</dbReference>
<feature type="region of interest" description="C-terminal hotdog fold" evidence="4">
    <location>
        <begin position="1436"/>
        <end position="1585"/>
    </location>
</feature>
<dbReference type="PANTHER" id="PTHR43775:SF37">
    <property type="entry name" value="SI:DKEY-61P9.11"/>
    <property type="match status" value="1"/>
</dbReference>
<reference evidence="9" key="1">
    <citation type="submission" date="2021-01" db="EMBL/GenBank/DDBJ databases">
        <authorList>
            <consortium name="Aspergillus puulaauensis MK2 genome sequencing consortium"/>
            <person name="Kazuki M."/>
            <person name="Futagami T."/>
        </authorList>
    </citation>
    <scope>NUCLEOTIDE SEQUENCE</scope>
    <source>
        <strain evidence="9">MK2</strain>
    </source>
</reference>
<dbReference type="InterPro" id="IPR020841">
    <property type="entry name" value="PKS_Beta-ketoAc_synthase_dom"/>
</dbReference>
<evidence type="ECO:0000256" key="3">
    <source>
        <dbReference type="ARBA" id="ARBA00022679"/>
    </source>
</evidence>
<dbReference type="Pfam" id="PF02801">
    <property type="entry name" value="Ketoacyl-synt_C"/>
    <property type="match status" value="1"/>
</dbReference>
<dbReference type="Gene3D" id="1.10.1200.10">
    <property type="entry name" value="ACP-like"/>
    <property type="match status" value="1"/>
</dbReference>
<dbReference type="InterPro" id="IPR050091">
    <property type="entry name" value="PKS_NRPS_Biosynth_Enz"/>
</dbReference>
<dbReference type="GO" id="GO:0031177">
    <property type="term" value="F:phosphopantetheine binding"/>
    <property type="evidence" value="ECO:0007669"/>
    <property type="project" value="InterPro"/>
</dbReference>
<dbReference type="InterPro" id="IPR001227">
    <property type="entry name" value="Ac_transferase_dom_sf"/>
</dbReference>
<proteinExistence type="predicted"/>
<dbReference type="InterPro" id="IPR020806">
    <property type="entry name" value="PKS_PP-bd"/>
</dbReference>